<evidence type="ECO:0000256" key="8">
    <source>
        <dbReference type="ARBA" id="ARBA00031306"/>
    </source>
</evidence>
<keyword evidence="6 10" id="KW-0274">FAD</keyword>
<keyword evidence="5 10" id="KW-0479">Metal-binding</keyword>
<dbReference type="AlphaFoldDB" id="A0A937JWP6"/>
<comment type="caution">
    <text evidence="13">The sequence shown here is derived from an EMBL/GenBank/DDBJ whole genome shotgun (WGS) entry which is preliminary data.</text>
</comment>
<proteinExistence type="inferred from homology"/>
<dbReference type="EMBL" id="JAESIY010000001">
    <property type="protein sequence ID" value="MBL3654743.1"/>
    <property type="molecule type" value="Genomic_DNA"/>
</dbReference>
<evidence type="ECO:0000313" key="13">
    <source>
        <dbReference type="EMBL" id="MBL3654743.1"/>
    </source>
</evidence>
<dbReference type="Proteomes" id="UP000659388">
    <property type="component" value="Unassembled WGS sequence"/>
</dbReference>
<keyword evidence="3 10" id="KW-0285">Flavoprotein</keyword>
<keyword evidence="7 10" id="KW-0460">Magnesium</keyword>
<evidence type="ECO:0000313" key="14">
    <source>
        <dbReference type="Proteomes" id="UP000659388"/>
    </source>
</evidence>
<evidence type="ECO:0000256" key="10">
    <source>
        <dbReference type="PIRNR" id="PIRNR006268"/>
    </source>
</evidence>
<evidence type="ECO:0000256" key="4">
    <source>
        <dbReference type="ARBA" id="ARBA00022679"/>
    </source>
</evidence>
<keyword evidence="12" id="KW-0812">Transmembrane</keyword>
<gene>
    <name evidence="13" type="ORF">JL102_01275</name>
</gene>
<dbReference type="PANTHER" id="PTHR30040:SF2">
    <property type="entry name" value="FAD:PROTEIN FMN TRANSFERASE"/>
    <property type="match status" value="1"/>
</dbReference>
<protein>
    <recommendedName>
        <fullName evidence="2 10">FAD:protein FMN transferase</fullName>
        <ecNumber evidence="1 10">2.7.1.180</ecNumber>
    </recommendedName>
    <alternativeName>
        <fullName evidence="8 10">Flavin transferase</fullName>
    </alternativeName>
</protein>
<evidence type="ECO:0000256" key="12">
    <source>
        <dbReference type="SAM" id="Phobius"/>
    </source>
</evidence>
<keyword evidence="4 10" id="KW-0808">Transferase</keyword>
<feature type="transmembrane region" description="Helical" evidence="12">
    <location>
        <begin position="7"/>
        <end position="24"/>
    </location>
</feature>
<dbReference type="InterPro" id="IPR024932">
    <property type="entry name" value="ApbE"/>
</dbReference>
<evidence type="ECO:0000256" key="2">
    <source>
        <dbReference type="ARBA" id="ARBA00016337"/>
    </source>
</evidence>
<dbReference type="GO" id="GO:0046872">
    <property type="term" value="F:metal ion binding"/>
    <property type="evidence" value="ECO:0007669"/>
    <property type="project" value="UniProtKB-UniRule"/>
</dbReference>
<dbReference type="GO" id="GO:0016740">
    <property type="term" value="F:transferase activity"/>
    <property type="evidence" value="ECO:0007669"/>
    <property type="project" value="UniProtKB-UniRule"/>
</dbReference>
<keyword evidence="14" id="KW-1185">Reference proteome</keyword>
<reference evidence="13" key="1">
    <citation type="submission" date="2021-01" db="EMBL/GenBank/DDBJ databases">
        <title>Fulvivirga kasyanovii gen. nov., sp nov., a novel member of the phylum Bacteroidetes isolated from seawater in a mussel farm.</title>
        <authorList>
            <person name="Zhao L.-H."/>
            <person name="Wang Z.-J."/>
        </authorList>
    </citation>
    <scope>NUCLEOTIDE SEQUENCE</scope>
    <source>
        <strain evidence="13">2943</strain>
    </source>
</reference>
<evidence type="ECO:0000256" key="3">
    <source>
        <dbReference type="ARBA" id="ARBA00022630"/>
    </source>
</evidence>
<evidence type="ECO:0000256" key="5">
    <source>
        <dbReference type="ARBA" id="ARBA00022723"/>
    </source>
</evidence>
<dbReference type="RefSeq" id="WP_202241849.1">
    <property type="nucleotide sequence ID" value="NZ_JAESIY010000001.1"/>
</dbReference>
<evidence type="ECO:0000256" key="1">
    <source>
        <dbReference type="ARBA" id="ARBA00011955"/>
    </source>
</evidence>
<dbReference type="Gene3D" id="3.10.520.10">
    <property type="entry name" value="ApbE-like domains"/>
    <property type="match status" value="1"/>
</dbReference>
<feature type="binding site" evidence="11">
    <location>
        <position position="290"/>
    </location>
    <ligand>
        <name>Mg(2+)</name>
        <dbReference type="ChEBI" id="CHEBI:18420"/>
    </ligand>
</feature>
<dbReference type="EC" id="2.7.1.180" evidence="1 10"/>
<organism evidence="13 14">
    <name type="scientific">Fulvivirga sediminis</name>
    <dbReference type="NCBI Taxonomy" id="2803949"/>
    <lineage>
        <taxon>Bacteria</taxon>
        <taxon>Pseudomonadati</taxon>
        <taxon>Bacteroidota</taxon>
        <taxon>Cytophagia</taxon>
        <taxon>Cytophagales</taxon>
        <taxon>Fulvivirgaceae</taxon>
        <taxon>Fulvivirga</taxon>
    </lineage>
</organism>
<evidence type="ECO:0000256" key="9">
    <source>
        <dbReference type="ARBA" id="ARBA00048540"/>
    </source>
</evidence>
<feature type="binding site" evidence="11">
    <location>
        <position position="173"/>
    </location>
    <ligand>
        <name>Mg(2+)</name>
        <dbReference type="ChEBI" id="CHEBI:18420"/>
    </ligand>
</feature>
<dbReference type="SUPFAM" id="SSF143631">
    <property type="entry name" value="ApbE-like"/>
    <property type="match status" value="1"/>
</dbReference>
<evidence type="ECO:0000256" key="7">
    <source>
        <dbReference type="ARBA" id="ARBA00022842"/>
    </source>
</evidence>
<comment type="cofactor">
    <cofactor evidence="11">
        <name>Mg(2+)</name>
        <dbReference type="ChEBI" id="CHEBI:18420"/>
    </cofactor>
    <cofactor evidence="11">
        <name>Mn(2+)</name>
        <dbReference type="ChEBI" id="CHEBI:29035"/>
    </cofactor>
    <text evidence="11">Magnesium. Can also use manganese.</text>
</comment>
<dbReference type="Pfam" id="PF02424">
    <property type="entry name" value="ApbE"/>
    <property type="match status" value="1"/>
</dbReference>
<dbReference type="InterPro" id="IPR003374">
    <property type="entry name" value="ApbE-like_sf"/>
</dbReference>
<dbReference type="PIRSF" id="PIRSF006268">
    <property type="entry name" value="ApbE"/>
    <property type="match status" value="1"/>
</dbReference>
<comment type="catalytic activity">
    <reaction evidence="9 10">
        <text>L-threonyl-[protein] + FAD = FMN-L-threonyl-[protein] + AMP + H(+)</text>
        <dbReference type="Rhea" id="RHEA:36847"/>
        <dbReference type="Rhea" id="RHEA-COMP:11060"/>
        <dbReference type="Rhea" id="RHEA-COMP:11061"/>
        <dbReference type="ChEBI" id="CHEBI:15378"/>
        <dbReference type="ChEBI" id="CHEBI:30013"/>
        <dbReference type="ChEBI" id="CHEBI:57692"/>
        <dbReference type="ChEBI" id="CHEBI:74257"/>
        <dbReference type="ChEBI" id="CHEBI:456215"/>
        <dbReference type="EC" id="2.7.1.180"/>
    </reaction>
</comment>
<dbReference type="PANTHER" id="PTHR30040">
    <property type="entry name" value="THIAMINE BIOSYNTHESIS LIPOPROTEIN APBE"/>
    <property type="match status" value="1"/>
</dbReference>
<evidence type="ECO:0000256" key="6">
    <source>
        <dbReference type="ARBA" id="ARBA00022827"/>
    </source>
</evidence>
<name>A0A937JWP6_9BACT</name>
<sequence>MTLRYKNIIYTLVLLLAVFLVWKYRKSNQIPLGYLTGKTMGPIEYHIKYFDDDTRYFQKEVDSLLQVFNQSLSTYIPESEISRFNRDSVFVFESPFFYPVLEDSRKIFEYTDGAFDPTIMPVVNAWGFGPQKEITVDSAYIDSLMTFVGMEKVLYNEKQVWKSDNRVQLDFSALAKGYGIDVVGHFLEDKGIENLFVEIGGEVCAKGKNLQKDKYWEVGILDPRSDQLNQYYYAYAKIKDRAMATSGNYFNYQVIDGVMYGHTLSPKTGHPIKHSLLSATVFAPDCMTADALATACMVMGKEKSMVFFKEHTEFDALLVYTDANGELHHFITEGIREDIEIAK</sequence>
<evidence type="ECO:0000256" key="11">
    <source>
        <dbReference type="PIRSR" id="PIRSR006268-2"/>
    </source>
</evidence>
<accession>A0A937JWP6</accession>
<feature type="binding site" evidence="11">
    <location>
        <position position="294"/>
    </location>
    <ligand>
        <name>Mg(2+)</name>
        <dbReference type="ChEBI" id="CHEBI:18420"/>
    </ligand>
</feature>
<comment type="similarity">
    <text evidence="10">Belongs to the ApbE family.</text>
</comment>
<keyword evidence="12" id="KW-1133">Transmembrane helix</keyword>
<keyword evidence="12" id="KW-0472">Membrane</keyword>